<accession>A0AAD5SQZ4</accession>
<keyword evidence="1" id="KW-0812">Transmembrane</keyword>
<keyword evidence="1" id="KW-1133">Transmembrane helix</keyword>
<comment type="caution">
    <text evidence="2">The sequence shown here is derived from an EMBL/GenBank/DDBJ whole genome shotgun (WGS) entry which is preliminary data.</text>
</comment>
<reference evidence="2" key="1">
    <citation type="submission" date="2020-05" db="EMBL/GenBank/DDBJ databases">
        <title>Phylogenomic resolution of chytrid fungi.</title>
        <authorList>
            <person name="Stajich J.E."/>
            <person name="Amses K."/>
            <person name="Simmons R."/>
            <person name="Seto K."/>
            <person name="Myers J."/>
            <person name="Bonds A."/>
            <person name="Quandt C.A."/>
            <person name="Barry K."/>
            <person name="Liu P."/>
            <person name="Grigoriev I."/>
            <person name="Longcore J.E."/>
            <person name="James T.Y."/>
        </authorList>
    </citation>
    <scope>NUCLEOTIDE SEQUENCE</scope>
    <source>
        <strain evidence="2">JEL0513</strain>
    </source>
</reference>
<dbReference type="Proteomes" id="UP001211907">
    <property type="component" value="Unassembled WGS sequence"/>
</dbReference>
<keyword evidence="3" id="KW-1185">Reference proteome</keyword>
<evidence type="ECO:0000313" key="3">
    <source>
        <dbReference type="Proteomes" id="UP001211907"/>
    </source>
</evidence>
<sequence length="125" mass="13945">MSKPLPTATNSQMILPDTFDSHIKMFSSILVILGIIIGVLATFIVIGGILYFKQRQKLQSLKTEQSQTEFDYISEQGDSENISISRIFNYVNNPETLELKEVGTPSPDFLLAALVFTLTQQEETG</sequence>
<protein>
    <submittedName>
        <fullName evidence="2">Uncharacterized protein</fullName>
    </submittedName>
</protein>
<feature type="transmembrane region" description="Helical" evidence="1">
    <location>
        <begin position="25"/>
        <end position="52"/>
    </location>
</feature>
<gene>
    <name evidence="2" type="ORF">HK100_005892</name>
</gene>
<evidence type="ECO:0000313" key="2">
    <source>
        <dbReference type="EMBL" id="KAJ3095197.1"/>
    </source>
</evidence>
<evidence type="ECO:0000256" key="1">
    <source>
        <dbReference type="SAM" id="Phobius"/>
    </source>
</evidence>
<proteinExistence type="predicted"/>
<dbReference type="EMBL" id="JADGJH010002737">
    <property type="protein sequence ID" value="KAJ3095197.1"/>
    <property type="molecule type" value="Genomic_DNA"/>
</dbReference>
<name>A0AAD5SQZ4_9FUNG</name>
<dbReference type="AlphaFoldDB" id="A0AAD5SQZ4"/>
<keyword evidence="1" id="KW-0472">Membrane</keyword>
<organism evidence="2 3">
    <name type="scientific">Physocladia obscura</name>
    <dbReference type="NCBI Taxonomy" id="109957"/>
    <lineage>
        <taxon>Eukaryota</taxon>
        <taxon>Fungi</taxon>
        <taxon>Fungi incertae sedis</taxon>
        <taxon>Chytridiomycota</taxon>
        <taxon>Chytridiomycota incertae sedis</taxon>
        <taxon>Chytridiomycetes</taxon>
        <taxon>Chytridiales</taxon>
        <taxon>Chytriomycetaceae</taxon>
        <taxon>Physocladia</taxon>
    </lineage>
</organism>